<dbReference type="InterPro" id="IPR029071">
    <property type="entry name" value="Ubiquitin-like_domsf"/>
</dbReference>
<dbReference type="CDD" id="cd00201">
    <property type="entry name" value="WW"/>
    <property type="match status" value="1"/>
</dbReference>
<dbReference type="CDD" id="cd14473">
    <property type="entry name" value="FERM_B-lobe"/>
    <property type="match status" value="1"/>
</dbReference>
<dbReference type="PANTHER" id="PTHR46221">
    <property type="entry name" value="FERM AND PDZ DOMAIN-CONTAINING PROTEIN FAMILY MEMBER"/>
    <property type="match status" value="1"/>
</dbReference>
<dbReference type="SMART" id="SM00228">
    <property type="entry name" value="PDZ"/>
    <property type="match status" value="1"/>
</dbReference>
<dbReference type="PROSITE" id="PS50106">
    <property type="entry name" value="PDZ"/>
    <property type="match status" value="1"/>
</dbReference>
<dbReference type="Gene3D" id="2.30.42.10">
    <property type="match status" value="1"/>
</dbReference>
<dbReference type="SUPFAM" id="SSF54236">
    <property type="entry name" value="Ubiquitin-like"/>
    <property type="match status" value="1"/>
</dbReference>
<keyword evidence="5" id="KW-1185">Reference proteome</keyword>
<protein>
    <submittedName>
        <fullName evidence="6">Uncharacterized protein LOC106464872</fullName>
    </submittedName>
</protein>
<evidence type="ECO:0000259" key="3">
    <source>
        <dbReference type="PROSITE" id="PS50057"/>
    </source>
</evidence>
<dbReference type="Gene3D" id="1.20.1420.10">
    <property type="entry name" value="Talin, central domain"/>
    <property type="match status" value="1"/>
</dbReference>
<feature type="compositionally biased region" description="Polar residues" evidence="1">
    <location>
        <begin position="893"/>
        <end position="911"/>
    </location>
</feature>
<dbReference type="PANTHER" id="PTHR46221:SF3">
    <property type="entry name" value="FERM AND PDZ DOMAIN-CONTAINING PROTEIN 4"/>
    <property type="match status" value="1"/>
</dbReference>
<accession>A0ABM1SXM0</accession>
<dbReference type="InterPro" id="IPR011993">
    <property type="entry name" value="PH-like_dom_sf"/>
</dbReference>
<dbReference type="Pfam" id="PF00595">
    <property type="entry name" value="PDZ"/>
    <property type="match status" value="1"/>
</dbReference>
<dbReference type="Gene3D" id="3.10.20.90">
    <property type="entry name" value="Phosphatidylinositol 3-kinase Catalytic Subunit, Chain A, domain 1"/>
    <property type="match status" value="1"/>
</dbReference>
<dbReference type="InterPro" id="IPR014352">
    <property type="entry name" value="FERM/acyl-CoA-bd_prot_sf"/>
</dbReference>
<dbReference type="InterPro" id="IPR001202">
    <property type="entry name" value="WW_dom"/>
</dbReference>
<dbReference type="PROSITE" id="PS50020">
    <property type="entry name" value="WW_DOMAIN_2"/>
    <property type="match status" value="1"/>
</dbReference>
<dbReference type="PROSITE" id="PS01159">
    <property type="entry name" value="WW_DOMAIN_1"/>
    <property type="match status" value="1"/>
</dbReference>
<dbReference type="InterPro" id="IPR036020">
    <property type="entry name" value="WW_dom_sf"/>
</dbReference>
<dbReference type="Gene3D" id="2.30.29.30">
    <property type="entry name" value="Pleckstrin-homology domain (PH domain)/Phosphotyrosine-binding domain (PTB)"/>
    <property type="match status" value="1"/>
</dbReference>
<dbReference type="Pfam" id="PF00373">
    <property type="entry name" value="FERM_M"/>
    <property type="match status" value="1"/>
</dbReference>
<dbReference type="Proteomes" id="UP000694941">
    <property type="component" value="Unplaced"/>
</dbReference>
<dbReference type="SMART" id="SM00295">
    <property type="entry name" value="B41"/>
    <property type="match status" value="1"/>
</dbReference>
<dbReference type="SUPFAM" id="SSF47031">
    <property type="entry name" value="Second domain of FERM"/>
    <property type="match status" value="1"/>
</dbReference>
<gene>
    <name evidence="6" type="primary">LOC106464872</name>
</gene>
<name>A0ABM1SXM0_LIMPO</name>
<dbReference type="PROSITE" id="PS50057">
    <property type="entry name" value="FERM_3"/>
    <property type="match status" value="1"/>
</dbReference>
<dbReference type="InterPro" id="IPR000299">
    <property type="entry name" value="FERM_domain"/>
</dbReference>
<dbReference type="Gene3D" id="1.20.80.10">
    <property type="match status" value="1"/>
</dbReference>
<evidence type="ECO:0000313" key="6">
    <source>
        <dbReference type="RefSeq" id="XP_022248376.1"/>
    </source>
</evidence>
<dbReference type="InterPro" id="IPR019749">
    <property type="entry name" value="Band_41_domain"/>
</dbReference>
<evidence type="ECO:0000256" key="1">
    <source>
        <dbReference type="SAM" id="MobiDB-lite"/>
    </source>
</evidence>
<organism evidence="5 6">
    <name type="scientific">Limulus polyphemus</name>
    <name type="common">Atlantic horseshoe crab</name>
    <dbReference type="NCBI Taxonomy" id="6850"/>
    <lineage>
        <taxon>Eukaryota</taxon>
        <taxon>Metazoa</taxon>
        <taxon>Ecdysozoa</taxon>
        <taxon>Arthropoda</taxon>
        <taxon>Chelicerata</taxon>
        <taxon>Merostomata</taxon>
        <taxon>Xiphosura</taxon>
        <taxon>Limulidae</taxon>
        <taxon>Limulus</taxon>
    </lineage>
</organism>
<dbReference type="Pfam" id="PF00788">
    <property type="entry name" value="RA"/>
    <property type="match status" value="1"/>
</dbReference>
<dbReference type="CDD" id="cd17088">
    <property type="entry name" value="FERM_F1_FRMPD1_like"/>
    <property type="match status" value="1"/>
</dbReference>
<sequence length="1711" mass="192230">MSNISSWWREYWLSSLTNAGMQTVSQFTGAVKDVFESYHPKLDSNDYKQTSTHIDLDQISMDKCKDLIVDTFGVKSIEFHYWPKPKCPRKLRVPVEQRILRQNPISPILRLPTLFQRRIRLAHNTGHYSKLYCHETKTSSLLPPVESWDSGKFFLPYGWETAVDEGGKTYFINHVNKTTTYVDPRKRVGEDPPPEPRDLELFRDAHLGFGFVAGSEKPVIVRFVSEGGPSEHLLLPGDQIIKINGEDVLKAPREHVIELVRSCKQSVHLTVCQPQSNNTTRKSALLTAAKKAKLKSKHPRVHFAEGVVINESPLFSPTPFESCVPCMPNVLKVFLENYQTKSFKYDSTTTVQDVINSLHEKLSIQCPDHFGLVVEHIKSLKKNRLTLLDPKETLSKIAARPGAHHLRCLFRATFVPIDAYDLLQKDPIAFEYLYIQCCNDVIQERLAPDLKYDLVLRLAALQIHQHAMTSGIQGKLTIKAIEKECGLERFVPLSLLESMKRKELRKLLSHFMKQNQSLTAPGQKQLTALQAKLHYLKIISELPSYGARWFASSFKDSTMETALLISPKFGISQISSLNNTSQPVTLAQIEEVSSLTLKKEDEMSYNVEIQFKKPDIGALNFSLEDKDTDELALLLQGYHHLLAGCDFPVHWDTGASWKSEIAPLYHGRHAVQEAPWSYLPSSHKDQVDEVRTRIVDLAVIPPSYFPCELPPDRQIQRISSREQFVTMINRTASVDHNMNETLRSSEMKNDEGETRDSEGRFNFESVVSLQLLEDESDDIDLTLFEARNEEIIQREYDMANMVHNGKNDQTEDFPHEENQFQMIQSNKRKTGHLKAVDSLLCLSKFDSQREETYLNVSPKSFKERLPDLVAHSESESDSQSTPGNSPLHLYPHIQNSTEGHSQSQRTGSSFGLHSPDMDGESNKLISMLSQLQSSSENPLPFAERTFYLDPDIIDLTMILPPVTTEQDLHQIDSSNHLNNPPTPFVNNCFSVSMVATDENVDVLQDTEPMEEERIFESSSFDSAQIVGKRDNFCDSLSDLSYQQDSIFPFALESDGLPFSDDINSFIASVTVPPPPTESSTEDNLAYINSHEDLSTLIIPPPPSSDLSTLLEDEVIARFHQATADMQRMFSQNNNPDTEQTEKKGQNCFFEEQDYNILEVSLKNSSIVATSQEYNKILQSPVRASSTNVSSVNQLSTVLPDPPECTIEGDCHGSDSSGYETQTSSLASYSEMLLRDFPVYQNLHEDPHTYANLEFTSDPDYVNVKCSENPTSKENHLFKECVSDYEEVYFQLMPEVMAHGLGASDTIHQPPKAPPRTKKLNHNFLPIKMQTEAFHSGSCDDIQTSTKKEDITGDDLSSIVRSQSLINLYSSWNPTSSTDSIVKPLLPQAASLTPDYKKRITRNQSDQKMNIPCQVNPSHFKHWSKQFKSATLGRKKYHGAGWRKINGFTSDSLHNNLSHSLEDGIFMDDISEMLILAAPSHSYLAGDIGDTLLLGNASVCSRAMGLQNCISPLKSSSSNSLMNPRDIPVNSVSSALENSVDSTFLESEQGGDYHQAQHEIALMILHLEDICHAYVKNAETSVSDINKFIAAKEALITESRQFVTASKLFVKSATGSSDQMIEHLNTCVALLDRIFTVTELVITQMVSANLIACLFEKLKDVAIAYARTVSAAHQTVGEVILNSHLGILMHEATSLASALTSLMRTLRSFNSP</sequence>
<proteinExistence type="predicted"/>
<dbReference type="InterPro" id="IPR019748">
    <property type="entry name" value="FERM_central"/>
</dbReference>
<feature type="domain" description="FERM" evidence="3">
    <location>
        <begin position="329"/>
        <end position="646"/>
    </location>
</feature>
<dbReference type="SMART" id="SM00456">
    <property type="entry name" value="WW"/>
    <property type="match status" value="1"/>
</dbReference>
<dbReference type="InterPro" id="IPR001478">
    <property type="entry name" value="PDZ"/>
</dbReference>
<evidence type="ECO:0000259" key="4">
    <source>
        <dbReference type="PROSITE" id="PS50106"/>
    </source>
</evidence>
<feature type="domain" description="PDZ" evidence="4">
    <location>
        <begin position="198"/>
        <end position="275"/>
    </location>
</feature>
<dbReference type="Gene3D" id="2.20.70.10">
    <property type="match status" value="1"/>
</dbReference>
<dbReference type="CDD" id="cd06769">
    <property type="entry name" value="PDZ_FRMPD1_3_4-like"/>
    <property type="match status" value="1"/>
</dbReference>
<dbReference type="SUPFAM" id="SSF50156">
    <property type="entry name" value="PDZ domain-like"/>
    <property type="match status" value="1"/>
</dbReference>
<dbReference type="Pfam" id="PF00397">
    <property type="entry name" value="WW"/>
    <property type="match status" value="1"/>
</dbReference>
<dbReference type="InterPro" id="IPR000159">
    <property type="entry name" value="RA_dom"/>
</dbReference>
<dbReference type="InterPro" id="IPR036034">
    <property type="entry name" value="PDZ_sf"/>
</dbReference>
<feature type="region of interest" description="Disordered" evidence="1">
    <location>
        <begin position="868"/>
        <end position="918"/>
    </location>
</feature>
<dbReference type="SUPFAM" id="SSF51045">
    <property type="entry name" value="WW domain"/>
    <property type="match status" value="1"/>
</dbReference>
<dbReference type="SUPFAM" id="SSF50729">
    <property type="entry name" value="PH domain-like"/>
    <property type="match status" value="1"/>
</dbReference>
<dbReference type="RefSeq" id="XP_022248376.1">
    <property type="nucleotide sequence ID" value="XM_022392668.1"/>
</dbReference>
<evidence type="ECO:0000259" key="2">
    <source>
        <dbReference type="PROSITE" id="PS50020"/>
    </source>
</evidence>
<evidence type="ECO:0000313" key="5">
    <source>
        <dbReference type="Proteomes" id="UP000694941"/>
    </source>
</evidence>
<dbReference type="GeneID" id="106464872"/>
<feature type="domain" description="WW" evidence="2">
    <location>
        <begin position="153"/>
        <end position="186"/>
    </location>
</feature>
<reference evidence="6" key="1">
    <citation type="submission" date="2025-08" db="UniProtKB">
        <authorList>
            <consortium name="RefSeq"/>
        </authorList>
    </citation>
    <scope>IDENTIFICATION</scope>
    <source>
        <tissue evidence="6">Muscle</tissue>
    </source>
</reference>
<dbReference type="InterPro" id="IPR035963">
    <property type="entry name" value="FERM_2"/>
</dbReference>